<dbReference type="InParanoid" id="A0A4R6QND2"/>
<dbReference type="Pfam" id="PF00941">
    <property type="entry name" value="FAD_binding_5"/>
    <property type="match status" value="1"/>
</dbReference>
<keyword evidence="1" id="KW-0285">Flavoprotein</keyword>
<dbReference type="Gene3D" id="3.30.43.10">
    <property type="entry name" value="Uridine Diphospho-n-acetylenolpyruvylglucosamine Reductase, domain 2"/>
    <property type="match status" value="1"/>
</dbReference>
<dbReference type="InterPro" id="IPR005107">
    <property type="entry name" value="CO_DH_flav_C"/>
</dbReference>
<feature type="domain" description="FAD-binding PCMH-type" evidence="5">
    <location>
        <begin position="209"/>
        <end position="386"/>
    </location>
</feature>
<protein>
    <submittedName>
        <fullName evidence="6">Xanthine dehydrogenase small subunit</fullName>
    </submittedName>
</protein>
<dbReference type="PANTHER" id="PTHR45444:SF3">
    <property type="entry name" value="XANTHINE DEHYDROGENASE"/>
    <property type="match status" value="1"/>
</dbReference>
<dbReference type="SMART" id="SM01092">
    <property type="entry name" value="CO_deh_flav_C"/>
    <property type="match status" value="1"/>
</dbReference>
<dbReference type="GO" id="GO:0004854">
    <property type="term" value="F:xanthine dehydrogenase activity"/>
    <property type="evidence" value="ECO:0007669"/>
    <property type="project" value="InterPro"/>
</dbReference>
<dbReference type="SUPFAM" id="SSF56176">
    <property type="entry name" value="FAD-binding/transporter-associated domain-like"/>
    <property type="match status" value="1"/>
</dbReference>
<dbReference type="Pfam" id="PF03450">
    <property type="entry name" value="CO_deh_flav_C"/>
    <property type="match status" value="1"/>
</dbReference>
<name>A0A4R6QND2_9BURK</name>
<keyword evidence="3" id="KW-0274">FAD</keyword>
<organism evidence="6 7">
    <name type="scientific">Roseateles toxinivorans</name>
    <dbReference type="NCBI Taxonomy" id="270368"/>
    <lineage>
        <taxon>Bacteria</taxon>
        <taxon>Pseudomonadati</taxon>
        <taxon>Pseudomonadota</taxon>
        <taxon>Betaproteobacteria</taxon>
        <taxon>Burkholderiales</taxon>
        <taxon>Sphaerotilaceae</taxon>
        <taxon>Roseateles</taxon>
    </lineage>
</organism>
<evidence type="ECO:0000313" key="6">
    <source>
        <dbReference type="EMBL" id="TDP71495.1"/>
    </source>
</evidence>
<dbReference type="GO" id="GO:0051537">
    <property type="term" value="F:2 iron, 2 sulfur cluster binding"/>
    <property type="evidence" value="ECO:0007669"/>
    <property type="project" value="InterPro"/>
</dbReference>
<dbReference type="PROSITE" id="PS00197">
    <property type="entry name" value="2FE2S_FER_1"/>
    <property type="match status" value="1"/>
</dbReference>
<keyword evidence="4" id="KW-0408">Iron</keyword>
<evidence type="ECO:0000259" key="5">
    <source>
        <dbReference type="PROSITE" id="PS51387"/>
    </source>
</evidence>
<dbReference type="Gene3D" id="1.10.150.120">
    <property type="entry name" value="[2Fe-2S]-binding domain"/>
    <property type="match status" value="1"/>
</dbReference>
<evidence type="ECO:0000313" key="7">
    <source>
        <dbReference type="Proteomes" id="UP000295361"/>
    </source>
</evidence>
<dbReference type="Gene3D" id="3.10.20.30">
    <property type="match status" value="1"/>
</dbReference>
<dbReference type="InterPro" id="IPR016208">
    <property type="entry name" value="Ald_Oxase/xanthine_DH-like"/>
</dbReference>
<dbReference type="InterPro" id="IPR016169">
    <property type="entry name" value="FAD-bd_PCMH_sub2"/>
</dbReference>
<comment type="caution">
    <text evidence="6">The sequence shown here is derived from an EMBL/GenBank/DDBJ whole genome shotgun (WGS) entry which is preliminary data.</text>
</comment>
<dbReference type="InterPro" id="IPR016167">
    <property type="entry name" value="FAD-bd_PCMH_sub1"/>
</dbReference>
<dbReference type="SUPFAM" id="SSF47741">
    <property type="entry name" value="CO dehydrogenase ISP C-domain like"/>
    <property type="match status" value="1"/>
</dbReference>
<dbReference type="PIRSF" id="PIRSF036557">
    <property type="entry name" value="XdhA_RC"/>
    <property type="match status" value="1"/>
</dbReference>
<dbReference type="PROSITE" id="PS51387">
    <property type="entry name" value="FAD_PCMH"/>
    <property type="match status" value="1"/>
</dbReference>
<evidence type="ECO:0000256" key="1">
    <source>
        <dbReference type="ARBA" id="ARBA00022630"/>
    </source>
</evidence>
<dbReference type="SUPFAM" id="SSF54292">
    <property type="entry name" value="2Fe-2S ferredoxin-like"/>
    <property type="match status" value="1"/>
</dbReference>
<gene>
    <name evidence="6" type="ORF">DES47_103476</name>
</gene>
<dbReference type="OrthoDB" id="9179439at2"/>
<dbReference type="SUPFAM" id="SSF55447">
    <property type="entry name" value="CO dehydrogenase flavoprotein C-terminal domain-like"/>
    <property type="match status" value="1"/>
</dbReference>
<dbReference type="InterPro" id="IPR002888">
    <property type="entry name" value="2Fe-2S-bd"/>
</dbReference>
<dbReference type="GO" id="GO:0071949">
    <property type="term" value="F:FAD binding"/>
    <property type="evidence" value="ECO:0007669"/>
    <property type="project" value="InterPro"/>
</dbReference>
<evidence type="ECO:0000256" key="4">
    <source>
        <dbReference type="ARBA" id="ARBA00023004"/>
    </source>
</evidence>
<dbReference type="NCBIfam" id="TIGR02963">
    <property type="entry name" value="xanthine_xdhA"/>
    <property type="match status" value="1"/>
</dbReference>
<dbReference type="Pfam" id="PF01799">
    <property type="entry name" value="Fer2_2"/>
    <property type="match status" value="1"/>
</dbReference>
<accession>A0A4R6QND2</accession>
<dbReference type="InterPro" id="IPR012175">
    <property type="entry name" value="Xanth_DH_ssu_bac"/>
</dbReference>
<dbReference type="InterPro" id="IPR014307">
    <property type="entry name" value="Xanthine_DH_ssu"/>
</dbReference>
<keyword evidence="2" id="KW-0479">Metal-binding</keyword>
<dbReference type="InterPro" id="IPR036884">
    <property type="entry name" value="2Fe-2S-bd_dom_sf"/>
</dbReference>
<dbReference type="AlphaFoldDB" id="A0A4R6QND2"/>
<dbReference type="InterPro" id="IPR036010">
    <property type="entry name" value="2Fe-2S_ferredoxin-like_sf"/>
</dbReference>
<dbReference type="RefSeq" id="WP_133701268.1">
    <property type="nucleotide sequence ID" value="NZ_SNXS01000003.1"/>
</dbReference>
<dbReference type="GO" id="GO:0005506">
    <property type="term" value="F:iron ion binding"/>
    <property type="evidence" value="ECO:0007669"/>
    <property type="project" value="InterPro"/>
</dbReference>
<dbReference type="InterPro" id="IPR036683">
    <property type="entry name" value="CO_DH_flav_C_dom_sf"/>
</dbReference>
<dbReference type="FunCoup" id="A0A4R6QND2">
    <property type="interactions" value="241"/>
</dbReference>
<dbReference type="Gene3D" id="3.30.390.50">
    <property type="entry name" value="CO dehydrogenase flavoprotein, C-terminal domain"/>
    <property type="match status" value="1"/>
</dbReference>
<dbReference type="InterPro" id="IPR036318">
    <property type="entry name" value="FAD-bd_PCMH-like_sf"/>
</dbReference>
<dbReference type="InterPro" id="IPR002346">
    <property type="entry name" value="Mopterin_DH_FAD-bd"/>
</dbReference>
<dbReference type="PANTHER" id="PTHR45444">
    <property type="entry name" value="XANTHINE DEHYDROGENASE"/>
    <property type="match status" value="1"/>
</dbReference>
<dbReference type="EMBL" id="SNXS01000003">
    <property type="protein sequence ID" value="TDP71495.1"/>
    <property type="molecule type" value="Genomic_DNA"/>
</dbReference>
<evidence type="ECO:0000256" key="3">
    <source>
        <dbReference type="ARBA" id="ARBA00022827"/>
    </source>
</evidence>
<evidence type="ECO:0000256" key="2">
    <source>
        <dbReference type="ARBA" id="ARBA00022723"/>
    </source>
</evidence>
<dbReference type="InterPro" id="IPR016166">
    <property type="entry name" value="FAD-bd_PCMH"/>
</dbReference>
<dbReference type="Gene3D" id="3.30.465.10">
    <property type="match status" value="1"/>
</dbReference>
<dbReference type="Proteomes" id="UP000295361">
    <property type="component" value="Unassembled WGS sequence"/>
</dbReference>
<reference evidence="6 7" key="1">
    <citation type="submission" date="2019-03" db="EMBL/GenBank/DDBJ databases">
        <title>Genomic Encyclopedia of Type Strains, Phase IV (KMG-IV): sequencing the most valuable type-strain genomes for metagenomic binning, comparative biology and taxonomic classification.</title>
        <authorList>
            <person name="Goeker M."/>
        </authorList>
    </citation>
    <scope>NUCLEOTIDE SEQUENCE [LARGE SCALE GENOMIC DNA]</scope>
    <source>
        <strain evidence="6 7">DSM 16998</strain>
    </source>
</reference>
<sequence length="514" mass="55588">MTSRAIRFFHQGQIAEVQGLASTTTALQWLREHARCSGTKEGCAEGDCGACTVLVAELATPDSPPDTVVGGLSLRPVNSCIQFLPTLDGKALLTVDDLKQRDGTLHPAQQAMVDCHGSQCGFCTPGFVISLASTYERHCEDGTLPTRQQLADDLAGNLCRCTGYRPILDAGQQMFDLPAQRLDTAPLIAALTTLAQDPPLHYQAAHPAFPGRRDSFHAPRTVAELAALREAHPEARLLAGATDIGLWVNKQFRDLGDVIYLGAVAELKRIHPRAFDGRSGLWIGAGATLEDAWSRLADHIPALRELWLRFASPPVRHAGTLGGNIANGSPIGDGAPALIALGADIILRRGGTQRRLPLEDFYVDYMKNQLQPGEWVEALHLPLPDAHTRLRGYKISKRYDSDISAVCAVLAVTLDHGKVSAVRFAFGGMAAIVKRAALAEAAVLNQPWTEATAEAAAAALARDFTPMSDLRASANYRLRVAQNLLRRFWLETREDQPLASEEVSVWATQVGVQA</sequence>
<proteinExistence type="predicted"/>
<dbReference type="InterPro" id="IPR006058">
    <property type="entry name" value="2Fe2S_fd_BS"/>
</dbReference>
<dbReference type="InterPro" id="IPR012675">
    <property type="entry name" value="Beta-grasp_dom_sf"/>
</dbReference>
<keyword evidence="7" id="KW-1185">Reference proteome</keyword>